<name>A0ABX4XW78_9LIST</name>
<accession>A0ABX4XW78</accession>
<dbReference type="Proteomes" id="UP000236500">
    <property type="component" value="Unassembled WGS sequence"/>
</dbReference>
<gene>
    <name evidence="1" type="ORF">BMT55_04150</name>
</gene>
<organism evidence="1 2">
    <name type="scientific">Listeria newyorkensis</name>
    <dbReference type="NCBI Taxonomy" id="1497681"/>
    <lineage>
        <taxon>Bacteria</taxon>
        <taxon>Bacillati</taxon>
        <taxon>Bacillota</taxon>
        <taxon>Bacilli</taxon>
        <taxon>Bacillales</taxon>
        <taxon>Listeriaceae</taxon>
        <taxon>Listeria</taxon>
    </lineage>
</organism>
<evidence type="ECO:0000313" key="2">
    <source>
        <dbReference type="Proteomes" id="UP000236500"/>
    </source>
</evidence>
<keyword evidence="2" id="KW-1185">Reference proteome</keyword>
<dbReference type="EMBL" id="MPDH01000003">
    <property type="protein sequence ID" value="PNP93965.1"/>
    <property type="molecule type" value="Genomic_DNA"/>
</dbReference>
<reference evidence="1 2" key="1">
    <citation type="submission" date="2016-11" db="EMBL/GenBank/DDBJ databases">
        <title>Whole Genome Sequence of Listeria newyorkensis.</title>
        <authorList>
            <person name="Frink S."/>
            <person name="Morales C."/>
            <person name="Kiang D."/>
        </authorList>
    </citation>
    <scope>NUCLEOTIDE SEQUENCE [LARGE SCALE GENOMIC DNA]</scope>
    <source>
        <strain evidence="1 2">F1604011-044</strain>
    </source>
</reference>
<comment type="caution">
    <text evidence="1">The sequence shown here is derived from an EMBL/GenBank/DDBJ whole genome shotgun (WGS) entry which is preliminary data.</text>
</comment>
<proteinExistence type="predicted"/>
<sequence length="66" mass="7790">MGKGYKKYRISSFLNEIVAELCCFNEKMEMFLSVLCRKLHFRWGSILEKTDFAKALLLFGEKRYTG</sequence>
<protein>
    <submittedName>
        <fullName evidence="1">Uncharacterized protein</fullName>
    </submittedName>
</protein>
<evidence type="ECO:0000313" key="1">
    <source>
        <dbReference type="EMBL" id="PNP93965.1"/>
    </source>
</evidence>